<name>A0A6G1CZ87_9ORYZ</name>
<comment type="caution">
    <text evidence="1">The sequence shown here is derived from an EMBL/GenBank/DDBJ whole genome shotgun (WGS) entry which is preliminary data.</text>
</comment>
<proteinExistence type="predicted"/>
<evidence type="ECO:0000313" key="2">
    <source>
        <dbReference type="Proteomes" id="UP000479710"/>
    </source>
</evidence>
<sequence length="155" mass="16528">MSTKREKAQSARFLLTAFFPRLSPAPPISSSTIPPIGLGGDLTADANSLRIPCPPSGNRAAASWFARQRLRGIPLLHAAAACGLTDGASGPRNHRRGTQGVSVSAVRLTFGWRMGDDRVDWGRARLKITLTLGLRLLLAPLSSNVVIRTASFDAN</sequence>
<evidence type="ECO:0000313" key="1">
    <source>
        <dbReference type="EMBL" id="KAF0905945.1"/>
    </source>
</evidence>
<keyword evidence="2" id="KW-1185">Reference proteome</keyword>
<dbReference type="AlphaFoldDB" id="A0A6G1CZ87"/>
<dbReference type="EMBL" id="SPHZ02000007">
    <property type="protein sequence ID" value="KAF0905945.1"/>
    <property type="molecule type" value="Genomic_DNA"/>
</dbReference>
<organism evidence="1 2">
    <name type="scientific">Oryza meyeriana var. granulata</name>
    <dbReference type="NCBI Taxonomy" id="110450"/>
    <lineage>
        <taxon>Eukaryota</taxon>
        <taxon>Viridiplantae</taxon>
        <taxon>Streptophyta</taxon>
        <taxon>Embryophyta</taxon>
        <taxon>Tracheophyta</taxon>
        <taxon>Spermatophyta</taxon>
        <taxon>Magnoliopsida</taxon>
        <taxon>Liliopsida</taxon>
        <taxon>Poales</taxon>
        <taxon>Poaceae</taxon>
        <taxon>BOP clade</taxon>
        <taxon>Oryzoideae</taxon>
        <taxon>Oryzeae</taxon>
        <taxon>Oryzinae</taxon>
        <taxon>Oryza</taxon>
        <taxon>Oryza meyeriana</taxon>
    </lineage>
</organism>
<protein>
    <submittedName>
        <fullName evidence="1">Uncharacterized protein</fullName>
    </submittedName>
</protein>
<reference evidence="1 2" key="1">
    <citation type="submission" date="2019-11" db="EMBL/GenBank/DDBJ databases">
        <title>Whole genome sequence of Oryza granulata.</title>
        <authorList>
            <person name="Li W."/>
        </authorList>
    </citation>
    <scope>NUCLEOTIDE SEQUENCE [LARGE SCALE GENOMIC DNA]</scope>
    <source>
        <strain evidence="2">cv. Menghai</strain>
        <tissue evidence="1">Leaf</tissue>
    </source>
</reference>
<accession>A0A6G1CZ87</accession>
<dbReference type="Proteomes" id="UP000479710">
    <property type="component" value="Unassembled WGS sequence"/>
</dbReference>
<gene>
    <name evidence="1" type="ORF">E2562_008968</name>
</gene>